<dbReference type="InterPro" id="IPR000014">
    <property type="entry name" value="PAS"/>
</dbReference>
<dbReference type="EC" id="2.7.13.3" evidence="3"/>
<evidence type="ECO:0000313" key="22">
    <source>
        <dbReference type="EMBL" id="MBK0398347.1"/>
    </source>
</evidence>
<evidence type="ECO:0000256" key="1">
    <source>
        <dbReference type="ARBA" id="ARBA00000085"/>
    </source>
</evidence>
<keyword evidence="10" id="KW-0547">Nucleotide-binding</keyword>
<dbReference type="SMART" id="SM00091">
    <property type="entry name" value="PAS"/>
    <property type="match status" value="1"/>
</dbReference>
<protein>
    <recommendedName>
        <fullName evidence="3">histidine kinase</fullName>
        <ecNumber evidence="3">2.7.13.3</ecNumber>
    </recommendedName>
</protein>
<feature type="domain" description="PAS" evidence="19">
    <location>
        <begin position="198"/>
        <end position="269"/>
    </location>
</feature>
<evidence type="ECO:0000313" key="23">
    <source>
        <dbReference type="Proteomes" id="UP000655420"/>
    </source>
</evidence>
<dbReference type="Gene3D" id="1.20.120.160">
    <property type="entry name" value="HPT domain"/>
    <property type="match status" value="1"/>
</dbReference>
<feature type="domain" description="Response regulatory" evidence="18">
    <location>
        <begin position="591"/>
        <end position="708"/>
    </location>
</feature>
<dbReference type="CDD" id="cd16922">
    <property type="entry name" value="HATPase_EvgS-ArcB-TorS-like"/>
    <property type="match status" value="1"/>
</dbReference>
<gene>
    <name evidence="22" type="ORF">H0I76_04015</name>
</gene>
<feature type="modified residue" description="4-aspartylphosphate" evidence="15">
    <location>
        <position position="640"/>
    </location>
</feature>
<dbReference type="SMART" id="SM00387">
    <property type="entry name" value="HATPase_c"/>
    <property type="match status" value="1"/>
</dbReference>
<dbReference type="PROSITE" id="PS50112">
    <property type="entry name" value="PAS"/>
    <property type="match status" value="1"/>
</dbReference>
<evidence type="ECO:0000256" key="2">
    <source>
        <dbReference type="ARBA" id="ARBA00004429"/>
    </source>
</evidence>
<dbReference type="Gene3D" id="1.10.287.130">
    <property type="match status" value="1"/>
</dbReference>
<keyword evidence="4" id="KW-1003">Cell membrane</keyword>
<dbReference type="GO" id="GO:0005886">
    <property type="term" value="C:plasma membrane"/>
    <property type="evidence" value="ECO:0007669"/>
    <property type="project" value="UniProtKB-SubCell"/>
</dbReference>
<evidence type="ECO:0000256" key="3">
    <source>
        <dbReference type="ARBA" id="ARBA00012438"/>
    </source>
</evidence>
<evidence type="ECO:0000256" key="4">
    <source>
        <dbReference type="ARBA" id="ARBA00022475"/>
    </source>
</evidence>
<evidence type="ECO:0000256" key="10">
    <source>
        <dbReference type="ARBA" id="ARBA00022840"/>
    </source>
</evidence>
<keyword evidence="10" id="KW-0067">ATP-binding</keyword>
<keyword evidence="13 16" id="KW-0472">Membrane</keyword>
<dbReference type="PROSITE" id="PS50894">
    <property type="entry name" value="HPT"/>
    <property type="match status" value="1"/>
</dbReference>
<evidence type="ECO:0000256" key="9">
    <source>
        <dbReference type="ARBA" id="ARBA00022777"/>
    </source>
</evidence>
<evidence type="ECO:0000259" key="17">
    <source>
        <dbReference type="PROSITE" id="PS50109"/>
    </source>
</evidence>
<feature type="domain" description="PAC" evidence="20">
    <location>
        <begin position="277"/>
        <end position="327"/>
    </location>
</feature>
<comment type="subcellular location">
    <subcellularLocation>
        <location evidence="2">Cell inner membrane</location>
        <topology evidence="2">Multi-pass membrane protein</topology>
    </subcellularLocation>
</comment>
<evidence type="ECO:0000256" key="5">
    <source>
        <dbReference type="ARBA" id="ARBA00022519"/>
    </source>
</evidence>
<feature type="modified residue" description="Phosphohistidine" evidence="14">
    <location>
        <position position="785"/>
    </location>
</feature>
<keyword evidence="11 16" id="KW-1133">Transmembrane helix</keyword>
<dbReference type="GO" id="GO:0000155">
    <property type="term" value="F:phosphorelay sensor kinase activity"/>
    <property type="evidence" value="ECO:0007669"/>
    <property type="project" value="InterPro"/>
</dbReference>
<comment type="catalytic activity">
    <reaction evidence="1">
        <text>ATP + protein L-histidine = ADP + protein N-phospho-L-histidine.</text>
        <dbReference type="EC" id="2.7.13.3"/>
    </reaction>
</comment>
<dbReference type="PROSITE" id="PS50113">
    <property type="entry name" value="PAC"/>
    <property type="match status" value="1"/>
</dbReference>
<dbReference type="PRINTS" id="PR00344">
    <property type="entry name" value="BCTRLSENSOR"/>
</dbReference>
<dbReference type="InterPro" id="IPR008207">
    <property type="entry name" value="Sig_transdc_His_kin_Hpt_dom"/>
</dbReference>
<keyword evidence="8 16" id="KW-0812">Transmembrane</keyword>
<dbReference type="RefSeq" id="WP_200607334.1">
    <property type="nucleotide sequence ID" value="NZ_JAEHHL010000001.1"/>
</dbReference>
<keyword evidence="7" id="KW-0808">Transferase</keyword>
<name>A0A8J7M5S1_9RHOB</name>
<dbReference type="InterPro" id="IPR005467">
    <property type="entry name" value="His_kinase_dom"/>
</dbReference>
<evidence type="ECO:0000256" key="8">
    <source>
        <dbReference type="ARBA" id="ARBA00022692"/>
    </source>
</evidence>
<dbReference type="CDD" id="cd00082">
    <property type="entry name" value="HisKA"/>
    <property type="match status" value="1"/>
</dbReference>
<evidence type="ECO:0000256" key="7">
    <source>
        <dbReference type="ARBA" id="ARBA00022679"/>
    </source>
</evidence>
<evidence type="ECO:0000259" key="19">
    <source>
        <dbReference type="PROSITE" id="PS50112"/>
    </source>
</evidence>
<dbReference type="PROSITE" id="PS50110">
    <property type="entry name" value="RESPONSE_REGULATORY"/>
    <property type="match status" value="1"/>
</dbReference>
<evidence type="ECO:0000256" key="12">
    <source>
        <dbReference type="ARBA" id="ARBA00023012"/>
    </source>
</evidence>
<dbReference type="InterPro" id="IPR036641">
    <property type="entry name" value="HPT_dom_sf"/>
</dbReference>
<feature type="domain" description="HPt" evidence="21">
    <location>
        <begin position="746"/>
        <end position="842"/>
    </location>
</feature>
<dbReference type="Pfam" id="PF13426">
    <property type="entry name" value="PAS_9"/>
    <property type="match status" value="1"/>
</dbReference>
<keyword evidence="6 15" id="KW-0597">Phosphoprotein</keyword>
<dbReference type="Gene3D" id="3.30.450.20">
    <property type="entry name" value="PAS domain"/>
    <property type="match status" value="1"/>
</dbReference>
<dbReference type="InterPro" id="IPR036890">
    <property type="entry name" value="HATPase_C_sf"/>
</dbReference>
<evidence type="ECO:0000256" key="16">
    <source>
        <dbReference type="SAM" id="Phobius"/>
    </source>
</evidence>
<dbReference type="InterPro" id="IPR003661">
    <property type="entry name" value="HisK_dim/P_dom"/>
</dbReference>
<dbReference type="InterPro" id="IPR011006">
    <property type="entry name" value="CheY-like_superfamily"/>
</dbReference>
<dbReference type="PROSITE" id="PS50109">
    <property type="entry name" value="HIS_KIN"/>
    <property type="match status" value="1"/>
</dbReference>
<dbReference type="NCBIfam" id="TIGR00229">
    <property type="entry name" value="sensory_box"/>
    <property type="match status" value="1"/>
</dbReference>
<dbReference type="CDD" id="cd00130">
    <property type="entry name" value="PAS"/>
    <property type="match status" value="1"/>
</dbReference>
<keyword evidence="12" id="KW-0902">Two-component regulatory system</keyword>
<dbReference type="InterPro" id="IPR004358">
    <property type="entry name" value="Sig_transdc_His_kin-like_C"/>
</dbReference>
<feature type="transmembrane region" description="Helical" evidence="16">
    <location>
        <begin position="159"/>
        <end position="182"/>
    </location>
</feature>
<evidence type="ECO:0000259" key="18">
    <source>
        <dbReference type="PROSITE" id="PS50110"/>
    </source>
</evidence>
<dbReference type="Pfam" id="PF00512">
    <property type="entry name" value="HisKA"/>
    <property type="match status" value="1"/>
</dbReference>
<dbReference type="FunFam" id="3.30.565.10:FF:000010">
    <property type="entry name" value="Sensor histidine kinase RcsC"/>
    <property type="match status" value="1"/>
</dbReference>
<dbReference type="Gene3D" id="3.30.565.10">
    <property type="entry name" value="Histidine kinase-like ATPase, C-terminal domain"/>
    <property type="match status" value="1"/>
</dbReference>
<dbReference type="InterPro" id="IPR035965">
    <property type="entry name" value="PAS-like_dom_sf"/>
</dbReference>
<evidence type="ECO:0000256" key="13">
    <source>
        <dbReference type="ARBA" id="ARBA00023136"/>
    </source>
</evidence>
<dbReference type="InterPro" id="IPR001789">
    <property type="entry name" value="Sig_transdc_resp-reg_receiver"/>
</dbReference>
<dbReference type="SUPFAM" id="SSF52172">
    <property type="entry name" value="CheY-like"/>
    <property type="match status" value="1"/>
</dbReference>
<dbReference type="SUPFAM" id="SSF55785">
    <property type="entry name" value="PYP-like sensor domain (PAS domain)"/>
    <property type="match status" value="1"/>
</dbReference>
<organism evidence="22 23">
    <name type="scientific">Thermohalobaculum xanthum</name>
    <dbReference type="NCBI Taxonomy" id="2753746"/>
    <lineage>
        <taxon>Bacteria</taxon>
        <taxon>Pseudomonadati</taxon>
        <taxon>Pseudomonadota</taxon>
        <taxon>Alphaproteobacteria</taxon>
        <taxon>Rhodobacterales</taxon>
        <taxon>Paracoccaceae</taxon>
        <taxon>Thermohalobaculum</taxon>
    </lineage>
</organism>
<reference evidence="22" key="1">
    <citation type="submission" date="2020-12" db="EMBL/GenBank/DDBJ databases">
        <title>Bacterial taxonomy.</title>
        <authorList>
            <person name="Pan X."/>
        </authorList>
    </citation>
    <scope>NUCLEOTIDE SEQUENCE</scope>
    <source>
        <strain evidence="22">M0105</strain>
    </source>
</reference>
<dbReference type="SMART" id="SM00388">
    <property type="entry name" value="HisKA"/>
    <property type="match status" value="1"/>
</dbReference>
<evidence type="ECO:0000256" key="14">
    <source>
        <dbReference type="PROSITE-ProRule" id="PRU00110"/>
    </source>
</evidence>
<dbReference type="CDD" id="cd17546">
    <property type="entry name" value="REC_hyHK_CKI1_RcsC-like"/>
    <property type="match status" value="1"/>
</dbReference>
<evidence type="ECO:0000259" key="21">
    <source>
        <dbReference type="PROSITE" id="PS50894"/>
    </source>
</evidence>
<dbReference type="InterPro" id="IPR003594">
    <property type="entry name" value="HATPase_dom"/>
</dbReference>
<dbReference type="SUPFAM" id="SSF55874">
    <property type="entry name" value="ATPase domain of HSP90 chaperone/DNA topoisomerase II/histidine kinase"/>
    <property type="match status" value="1"/>
</dbReference>
<dbReference type="SUPFAM" id="SSF47384">
    <property type="entry name" value="Homodimeric domain of signal transducing histidine kinase"/>
    <property type="match status" value="1"/>
</dbReference>
<dbReference type="AlphaFoldDB" id="A0A8J7M5S1"/>
<proteinExistence type="predicted"/>
<dbReference type="Proteomes" id="UP000655420">
    <property type="component" value="Unassembled WGS sequence"/>
</dbReference>
<dbReference type="Pfam" id="PF01627">
    <property type="entry name" value="Hpt"/>
    <property type="match status" value="1"/>
</dbReference>
<dbReference type="SUPFAM" id="SSF47226">
    <property type="entry name" value="Histidine-containing phosphotransfer domain, HPT domain"/>
    <property type="match status" value="1"/>
</dbReference>
<sequence>MLVAGIAATVVALSVSLLSKAEELRSAPQDNIRWTLSQLEVDLLLAAVAASEASGPEGLDAFRRRFDNFYSRFDTIASGRVFAEIRAEPEVEEDLAKIRGFLDSALPIVDGSDEVLDAGVRNLGQQLDALRDTAREIALKSVEITAVLSDQRREEFQSLLVESAAVAFVLILLLGLMLAVLVKQYRESIRRADALSRSRERLTATINSSLEAIVVVDADGRIIDYNRAAEEVFGYPRAQAIGGEMAKLLIPEHMRAAHRAGMRRFLTTGEKRVIDAGRVELTALRADGSEFPVELSIGSVSDASGPIYIAYLRDITQRQAVERELRDARDRAMSADRAKSDFLAVMSHEMRTPLNGVLGVLDLLRETQLDQLQADMVRVALTSGEILLRHIEDVLDITRIESGRLEFTSEPLDLGAIAAEVEAINKPLASLRGNRIETLCEVPAATVAGDPHRLRQLLMNLVGNAAKFTRDGLIEVGIRPVRQTKQGTEIEISVSDTGLGIPHEDQARIFEDFVTLDSRYDREASGSGLGLSICRRIVAAMGGEIGVESSAGKGSRFWIRLVLRGAATGLAADTHPVGVPEPSTARPRRLRILLVEDNDINRLLMREMLASAGHEVVEATDGASGIEAAATGEFDLLLMDVSMPKLDGVEATRIIRALGTAAAQVPILGVTAHALPSEQRRFVEAGMSAVMVKPVRRSSFLSIVDKLCSANAKLPAPLDVGSIDDDMNEDDPIDEETLGALRAALGDSRADAVIHRFFREVAASRAAIRLAVEREDLDTLRDEAHALAGSAAILGAAHLHSGLDRLETACKTGDLARALICADGVDTLAEEAVSIIAEFTEIARPEDASRRIAGGDPASAN</sequence>
<keyword evidence="5" id="KW-0997">Cell inner membrane</keyword>
<dbReference type="PANTHER" id="PTHR43047:SF64">
    <property type="entry name" value="HISTIDINE KINASE CONTAINING CHEY-HOMOLOGOUS RECEIVER DOMAIN AND PAS DOMAIN-RELATED"/>
    <property type="match status" value="1"/>
</dbReference>
<evidence type="ECO:0000259" key="20">
    <source>
        <dbReference type="PROSITE" id="PS50113"/>
    </source>
</evidence>
<keyword evidence="23" id="KW-1185">Reference proteome</keyword>
<evidence type="ECO:0000256" key="11">
    <source>
        <dbReference type="ARBA" id="ARBA00022989"/>
    </source>
</evidence>
<evidence type="ECO:0000256" key="15">
    <source>
        <dbReference type="PROSITE-ProRule" id="PRU00169"/>
    </source>
</evidence>
<dbReference type="Pfam" id="PF00072">
    <property type="entry name" value="Response_reg"/>
    <property type="match status" value="1"/>
</dbReference>
<dbReference type="PANTHER" id="PTHR43047">
    <property type="entry name" value="TWO-COMPONENT HISTIDINE PROTEIN KINASE"/>
    <property type="match status" value="1"/>
</dbReference>
<dbReference type="SMART" id="SM00448">
    <property type="entry name" value="REC"/>
    <property type="match status" value="1"/>
</dbReference>
<dbReference type="EMBL" id="JAEHHL010000001">
    <property type="protein sequence ID" value="MBK0398347.1"/>
    <property type="molecule type" value="Genomic_DNA"/>
</dbReference>
<keyword evidence="9" id="KW-0418">Kinase</keyword>
<feature type="domain" description="Histidine kinase" evidence="17">
    <location>
        <begin position="345"/>
        <end position="565"/>
    </location>
</feature>
<evidence type="ECO:0000256" key="6">
    <source>
        <dbReference type="ARBA" id="ARBA00022553"/>
    </source>
</evidence>
<dbReference type="Gene3D" id="3.40.50.2300">
    <property type="match status" value="1"/>
</dbReference>
<dbReference type="InterPro" id="IPR036097">
    <property type="entry name" value="HisK_dim/P_sf"/>
</dbReference>
<dbReference type="InterPro" id="IPR000700">
    <property type="entry name" value="PAS-assoc_C"/>
</dbReference>
<dbReference type="Pfam" id="PF02518">
    <property type="entry name" value="HATPase_c"/>
    <property type="match status" value="1"/>
</dbReference>
<accession>A0A8J7M5S1</accession>
<comment type="caution">
    <text evidence="22">The sequence shown here is derived from an EMBL/GenBank/DDBJ whole genome shotgun (WGS) entry which is preliminary data.</text>
</comment>